<proteinExistence type="predicted"/>
<dbReference type="SUPFAM" id="SSF55785">
    <property type="entry name" value="PYP-like sensor domain (PAS domain)"/>
    <property type="match status" value="1"/>
</dbReference>
<protein>
    <submittedName>
        <fullName evidence="2">Aerotaxis receptor Aer</fullName>
    </submittedName>
</protein>
<dbReference type="Proteomes" id="UP000053244">
    <property type="component" value="Unassembled WGS sequence"/>
</dbReference>
<dbReference type="InterPro" id="IPR013767">
    <property type="entry name" value="PAS_fold"/>
</dbReference>
<organism evidence="2 3">
    <name type="scientific">Actinoplanes awajinensis subsp. mycoplanecinus</name>
    <dbReference type="NCBI Taxonomy" id="135947"/>
    <lineage>
        <taxon>Bacteria</taxon>
        <taxon>Bacillati</taxon>
        <taxon>Actinomycetota</taxon>
        <taxon>Actinomycetes</taxon>
        <taxon>Micromonosporales</taxon>
        <taxon>Micromonosporaceae</taxon>
        <taxon>Actinoplanes</taxon>
    </lineage>
</organism>
<keyword evidence="3" id="KW-1185">Reference proteome</keyword>
<dbReference type="CDD" id="cd00130">
    <property type="entry name" value="PAS"/>
    <property type="match status" value="1"/>
</dbReference>
<dbReference type="InterPro" id="IPR035965">
    <property type="entry name" value="PAS-like_dom_sf"/>
</dbReference>
<dbReference type="GO" id="GO:0006355">
    <property type="term" value="P:regulation of DNA-templated transcription"/>
    <property type="evidence" value="ECO:0007669"/>
    <property type="project" value="InterPro"/>
</dbReference>
<dbReference type="AlphaFoldDB" id="A0A0X3V8A9"/>
<dbReference type="Gene3D" id="3.30.450.20">
    <property type="entry name" value="PAS domain"/>
    <property type="match status" value="1"/>
</dbReference>
<dbReference type="RefSeq" id="WP_067685736.1">
    <property type="nucleotide sequence ID" value="NZ_LLZH01000025.1"/>
</dbReference>
<dbReference type="InterPro" id="IPR000014">
    <property type="entry name" value="PAS"/>
</dbReference>
<dbReference type="NCBIfam" id="TIGR00229">
    <property type="entry name" value="sensory_box"/>
    <property type="match status" value="1"/>
</dbReference>
<feature type="domain" description="PAS fold" evidence="1">
    <location>
        <begin position="25"/>
        <end position="113"/>
    </location>
</feature>
<evidence type="ECO:0000259" key="1">
    <source>
        <dbReference type="Pfam" id="PF00989"/>
    </source>
</evidence>
<dbReference type="OrthoDB" id="266313at2"/>
<name>A0A0X3V8A9_9ACTN</name>
<reference evidence="2 3" key="1">
    <citation type="submission" date="2015-10" db="EMBL/GenBank/DDBJ databases">
        <authorList>
            <person name="Gilbert D.G."/>
        </authorList>
    </citation>
    <scope>NUCLEOTIDE SEQUENCE [LARGE SCALE GENOMIC DNA]</scope>
    <source>
        <strain evidence="2 3">NRRL B-16712</strain>
    </source>
</reference>
<sequence>MRATRIRPTGVERAFGDHEMIVTKTDTRGVITYVNDVFVRVSALSECDAVGQPHSVIRHPDMPRAVFKLLWDTLGEQREIFAYVQNLATDGAHYWVLAHVTPSYDLGGRVVGYHSNRRHPTPGAVTAVSALYTKIRAAESRESHTPDAVTAGYRALQDTLNEHGMTYDELVWSLTNGSGR</sequence>
<dbReference type="EMBL" id="LLZH01000025">
    <property type="protein sequence ID" value="KUL40647.1"/>
    <property type="molecule type" value="Genomic_DNA"/>
</dbReference>
<gene>
    <name evidence="2" type="ORF">ADL15_06575</name>
</gene>
<keyword evidence="2" id="KW-0675">Receptor</keyword>
<evidence type="ECO:0000313" key="3">
    <source>
        <dbReference type="Proteomes" id="UP000053244"/>
    </source>
</evidence>
<dbReference type="Pfam" id="PF00989">
    <property type="entry name" value="PAS"/>
    <property type="match status" value="1"/>
</dbReference>
<comment type="caution">
    <text evidence="2">The sequence shown here is derived from an EMBL/GenBank/DDBJ whole genome shotgun (WGS) entry which is preliminary data.</text>
</comment>
<evidence type="ECO:0000313" key="2">
    <source>
        <dbReference type="EMBL" id="KUL40647.1"/>
    </source>
</evidence>
<accession>A0A0X3V8A9</accession>